<dbReference type="Gene3D" id="1.10.630.10">
    <property type="entry name" value="Cytochrome P450"/>
    <property type="match status" value="1"/>
</dbReference>
<dbReference type="PANTHER" id="PTHR47951:SF3">
    <property type="entry name" value="CYTOCHROME P450, FAMILY 706, SUBFAMILY A, POLYPEPTIDE 4"/>
    <property type="match status" value="1"/>
</dbReference>
<keyword evidence="3" id="KW-1133">Transmembrane helix</keyword>
<organism evidence="4 5">
    <name type="scientific">Rehmannia glutinosa</name>
    <name type="common">Chinese foxglove</name>
    <dbReference type="NCBI Taxonomy" id="99300"/>
    <lineage>
        <taxon>Eukaryota</taxon>
        <taxon>Viridiplantae</taxon>
        <taxon>Streptophyta</taxon>
        <taxon>Embryophyta</taxon>
        <taxon>Tracheophyta</taxon>
        <taxon>Spermatophyta</taxon>
        <taxon>Magnoliopsida</taxon>
        <taxon>eudicotyledons</taxon>
        <taxon>Gunneridae</taxon>
        <taxon>Pentapetalae</taxon>
        <taxon>asterids</taxon>
        <taxon>lamiids</taxon>
        <taxon>Lamiales</taxon>
        <taxon>Orobanchaceae</taxon>
        <taxon>Rehmannieae</taxon>
        <taxon>Rehmannia</taxon>
    </lineage>
</organism>
<feature type="transmembrane region" description="Helical" evidence="3">
    <location>
        <begin position="15"/>
        <end position="36"/>
    </location>
</feature>
<dbReference type="PRINTS" id="PR00463">
    <property type="entry name" value="EP450I"/>
</dbReference>
<dbReference type="InterPro" id="IPR002401">
    <property type="entry name" value="Cyt_P450_E_grp-I"/>
</dbReference>
<reference evidence="4 5" key="1">
    <citation type="journal article" date="2021" name="Comput. Struct. Biotechnol. J.">
        <title>De novo genome assembly of the potent medicinal plant Rehmannia glutinosa using nanopore technology.</title>
        <authorList>
            <person name="Ma L."/>
            <person name="Dong C."/>
            <person name="Song C."/>
            <person name="Wang X."/>
            <person name="Zheng X."/>
            <person name="Niu Y."/>
            <person name="Chen S."/>
            <person name="Feng W."/>
        </authorList>
    </citation>
    <scope>NUCLEOTIDE SEQUENCE [LARGE SCALE GENOMIC DNA]</scope>
    <source>
        <strain evidence="4">DH-2019</strain>
    </source>
</reference>
<keyword evidence="2" id="KW-0560">Oxidoreductase</keyword>
<dbReference type="SUPFAM" id="SSF48264">
    <property type="entry name" value="Cytochrome P450"/>
    <property type="match status" value="1"/>
</dbReference>
<gene>
    <name evidence="4" type="ORF">DH2020_028611</name>
</gene>
<dbReference type="InterPro" id="IPR001128">
    <property type="entry name" value="Cyt_P450"/>
</dbReference>
<evidence type="ECO:0000313" key="4">
    <source>
        <dbReference type="EMBL" id="KAK6137685.1"/>
    </source>
</evidence>
<evidence type="ECO:0000256" key="3">
    <source>
        <dbReference type="SAM" id="Phobius"/>
    </source>
</evidence>
<sequence>MYTKLIIAFSDDDTVRFVLVSTIVILSISWILLLLATKKSSNKKNPPLPPGPKGLPLVGNLLSLDPDLHTYFSNLAQTYGPIYTLKLGKKIGIVITSPAIAKQVLKDHDTIFANRDIPVAGKEATYGGSDIVWSPHGPEWRMLRKVCVREMLSNNTLDTVYDLRRREIRGTIRYLYSRAGSAVDIGEQMFLTVMNVITSMMWGGTGTATGTERAGLGAEFKQVVSEMTNLLGMPNLSDFYPGLERFDLQGIQGKMKGLARRFDKIFDTIIEQRLKIIDGNESKDFLQFLMEMKGNNGDDAKTPFTMTHLKALLMITVKPEAVRSLIKDTQPNFKEAIALTNISQMQIGNN</sequence>
<comment type="subcellular location">
    <subcellularLocation>
        <location evidence="1">Membrane</location>
        <topology evidence="1">Single-pass membrane protein</topology>
    </subcellularLocation>
</comment>
<dbReference type="Proteomes" id="UP001318860">
    <property type="component" value="Unassembled WGS sequence"/>
</dbReference>
<dbReference type="Pfam" id="PF00067">
    <property type="entry name" value="p450"/>
    <property type="match status" value="1"/>
</dbReference>
<evidence type="ECO:0000313" key="5">
    <source>
        <dbReference type="Proteomes" id="UP001318860"/>
    </source>
</evidence>
<evidence type="ECO:0000256" key="2">
    <source>
        <dbReference type="ARBA" id="ARBA00023002"/>
    </source>
</evidence>
<accession>A0ABR0VTQ1</accession>
<keyword evidence="5" id="KW-1185">Reference proteome</keyword>
<evidence type="ECO:0000256" key="1">
    <source>
        <dbReference type="ARBA" id="ARBA00004167"/>
    </source>
</evidence>
<dbReference type="InterPro" id="IPR036396">
    <property type="entry name" value="Cyt_P450_sf"/>
</dbReference>
<dbReference type="EMBL" id="JABTTQ020000822">
    <property type="protein sequence ID" value="KAK6137685.1"/>
    <property type="molecule type" value="Genomic_DNA"/>
</dbReference>
<protein>
    <recommendedName>
        <fullName evidence="6">Flavonoid 3'-monooxygenase</fullName>
    </recommendedName>
</protein>
<dbReference type="PANTHER" id="PTHR47951">
    <property type="entry name" value="OS08G0547900 PROTEIN"/>
    <property type="match status" value="1"/>
</dbReference>
<name>A0ABR0VTQ1_REHGL</name>
<comment type="caution">
    <text evidence="4">The sequence shown here is derived from an EMBL/GenBank/DDBJ whole genome shotgun (WGS) entry which is preliminary data.</text>
</comment>
<proteinExistence type="predicted"/>
<keyword evidence="3" id="KW-0472">Membrane</keyword>
<evidence type="ECO:0008006" key="6">
    <source>
        <dbReference type="Google" id="ProtNLM"/>
    </source>
</evidence>
<keyword evidence="3" id="KW-0812">Transmembrane</keyword>